<reference evidence="2 3" key="1">
    <citation type="submission" date="2022-03" db="EMBL/GenBank/DDBJ databases">
        <title>Agromyces sp. isolated from the gut of P. brevitarsis seulensis larvae.</title>
        <authorList>
            <person name="Won M."/>
            <person name="Kwon S.-W."/>
        </authorList>
    </citation>
    <scope>NUCLEOTIDE SEQUENCE [LARGE SCALE GENOMIC DNA]</scope>
    <source>
        <strain evidence="2 3">KACC 16215</strain>
    </source>
</reference>
<feature type="compositionally biased region" description="Basic and acidic residues" evidence="1">
    <location>
        <begin position="1"/>
        <end position="26"/>
    </location>
</feature>
<sequence>MNRTDDPRDPGAPRDPDAQELEPHEGEELDALEADNAVEEDQLESLDPEQPPA</sequence>
<evidence type="ECO:0000256" key="1">
    <source>
        <dbReference type="SAM" id="MobiDB-lite"/>
    </source>
</evidence>
<gene>
    <name evidence="2" type="ORF">MTP13_00330</name>
</gene>
<evidence type="ECO:0000313" key="2">
    <source>
        <dbReference type="EMBL" id="UOE26258.1"/>
    </source>
</evidence>
<dbReference type="RefSeq" id="WP_243569090.1">
    <property type="nucleotide sequence ID" value="NZ_BAAARD010000005.1"/>
</dbReference>
<protein>
    <submittedName>
        <fullName evidence="2">Uncharacterized protein</fullName>
    </submittedName>
</protein>
<accession>A0ABY4AT07</accession>
<name>A0ABY4AT07_9MICO</name>
<proteinExistence type="predicted"/>
<feature type="region of interest" description="Disordered" evidence="1">
    <location>
        <begin position="1"/>
        <end position="53"/>
    </location>
</feature>
<feature type="compositionally biased region" description="Acidic residues" evidence="1">
    <location>
        <begin position="27"/>
        <end position="47"/>
    </location>
</feature>
<keyword evidence="3" id="KW-1185">Reference proteome</keyword>
<organism evidence="2 3">
    <name type="scientific">Agromyces soli</name>
    <dbReference type="NCBI Taxonomy" id="659012"/>
    <lineage>
        <taxon>Bacteria</taxon>
        <taxon>Bacillati</taxon>
        <taxon>Actinomycetota</taxon>
        <taxon>Actinomycetes</taxon>
        <taxon>Micrococcales</taxon>
        <taxon>Microbacteriaceae</taxon>
        <taxon>Agromyces</taxon>
    </lineage>
</organism>
<dbReference type="Proteomes" id="UP000831304">
    <property type="component" value="Chromosome"/>
</dbReference>
<evidence type="ECO:0000313" key="3">
    <source>
        <dbReference type="Proteomes" id="UP000831304"/>
    </source>
</evidence>
<dbReference type="EMBL" id="CP094533">
    <property type="protein sequence ID" value="UOE26258.1"/>
    <property type="molecule type" value="Genomic_DNA"/>
</dbReference>